<dbReference type="RefSeq" id="WP_038512563.1">
    <property type="nucleotide sequence ID" value="NZ_CP008953.1"/>
</dbReference>
<dbReference type="STRING" id="208439.AJAP_16780"/>
<sequence>MVTKTQGGAPVAEAEIERKYDLAADRPIPPLVPAGPVTNQADPRVDVLDATYFDTADFRLAQAGITLRRRLGGSDEGWHLKLPVGEDRREELRLPLAGKPDKVPGALAKLVRAHTLGAKLVQAAHLRTERTSYALLDADGRELATLTDDVVTGEAGGDKAHLDRWREIEIELSPGADPELLQSLEQAVVEGGAERSRWPSKLRRLTDELVPPARGASGSVLADYLAEQLDALRRNDIGVRRDVEDAVHQMRVASRRLRSALKTFRRSLDADVAAGLAEELRWLGGELGPARDSEVMVARLHDEVKALPAELVLGNVEQLMTRHFAREAEEAKARAIRALDSKRYTKLLQALEKLVGKPRKIKDDKKELRKAVARSGRKLSKAVAAASELEPGAEQDAALHEARKKAKRARYAADAVRPVTGKKLRKWRKNVKAVQSTLGEHHDIVVSREVLRLLGLRAYAENENAFTYGLLHGRSVAVADAAHRRFAGEWQKVGKGSRPKWLK</sequence>
<dbReference type="Gene3D" id="1.40.20.10">
    <property type="entry name" value="CHAD domain"/>
    <property type="match status" value="1"/>
</dbReference>
<dbReference type="Pfam" id="PF01928">
    <property type="entry name" value="CYTH"/>
    <property type="match status" value="1"/>
</dbReference>
<keyword evidence="4" id="KW-1185">Reference proteome</keyword>
<dbReference type="PANTHER" id="PTHR39339">
    <property type="entry name" value="SLR1444 PROTEIN"/>
    <property type="match status" value="1"/>
</dbReference>
<feature type="domain" description="CYTH" evidence="1">
    <location>
        <begin position="13"/>
        <end position="212"/>
    </location>
</feature>
<dbReference type="SUPFAM" id="SSF55154">
    <property type="entry name" value="CYTH-like phosphatases"/>
    <property type="match status" value="1"/>
</dbReference>
<proteinExistence type="predicted"/>
<dbReference type="AlphaFoldDB" id="A0A075UUV9"/>
<dbReference type="InterPro" id="IPR007899">
    <property type="entry name" value="CHAD_dom"/>
</dbReference>
<dbReference type="HOGENOM" id="CLU_026984_1_0_11"/>
<dbReference type="SMART" id="SM01118">
    <property type="entry name" value="CYTH"/>
    <property type="match status" value="1"/>
</dbReference>
<evidence type="ECO:0000313" key="3">
    <source>
        <dbReference type="EMBL" id="AIG76224.1"/>
    </source>
</evidence>
<dbReference type="EMBL" id="CP008953">
    <property type="protein sequence ID" value="AIG76224.1"/>
    <property type="molecule type" value="Genomic_DNA"/>
</dbReference>
<evidence type="ECO:0008006" key="5">
    <source>
        <dbReference type="Google" id="ProtNLM"/>
    </source>
</evidence>
<dbReference type="PROSITE" id="PS51707">
    <property type="entry name" value="CYTH"/>
    <property type="match status" value="1"/>
</dbReference>
<evidence type="ECO:0000259" key="2">
    <source>
        <dbReference type="PROSITE" id="PS51708"/>
    </source>
</evidence>
<dbReference type="PANTHER" id="PTHR39339:SF1">
    <property type="entry name" value="CHAD DOMAIN-CONTAINING PROTEIN"/>
    <property type="match status" value="1"/>
</dbReference>
<dbReference type="InterPro" id="IPR038186">
    <property type="entry name" value="CHAD_dom_sf"/>
</dbReference>
<dbReference type="SMART" id="SM00880">
    <property type="entry name" value="CHAD"/>
    <property type="match status" value="1"/>
</dbReference>
<dbReference type="eggNOG" id="COG5607">
    <property type="taxonomic scope" value="Bacteria"/>
</dbReference>
<name>A0A075UUV9_9PSEU</name>
<dbReference type="PROSITE" id="PS51708">
    <property type="entry name" value="CHAD"/>
    <property type="match status" value="1"/>
</dbReference>
<dbReference type="InterPro" id="IPR033469">
    <property type="entry name" value="CYTH-like_dom_sf"/>
</dbReference>
<dbReference type="InterPro" id="IPR023577">
    <property type="entry name" value="CYTH_domain"/>
</dbReference>
<evidence type="ECO:0000259" key="1">
    <source>
        <dbReference type="PROSITE" id="PS51707"/>
    </source>
</evidence>
<gene>
    <name evidence="3" type="ORF">AJAP_16780</name>
</gene>
<accession>A0A075UUV9</accession>
<dbReference type="Proteomes" id="UP000028492">
    <property type="component" value="Chromosome"/>
</dbReference>
<dbReference type="Pfam" id="PF05235">
    <property type="entry name" value="CHAD"/>
    <property type="match status" value="1"/>
</dbReference>
<protein>
    <recommendedName>
        <fullName evidence="5">CHAD domain-containing protein</fullName>
    </recommendedName>
</protein>
<dbReference type="CDD" id="cd07374">
    <property type="entry name" value="CYTH-like_Pase"/>
    <property type="match status" value="1"/>
</dbReference>
<organism evidence="3 4">
    <name type="scientific">Amycolatopsis japonica</name>
    <dbReference type="NCBI Taxonomy" id="208439"/>
    <lineage>
        <taxon>Bacteria</taxon>
        <taxon>Bacillati</taxon>
        <taxon>Actinomycetota</taxon>
        <taxon>Actinomycetes</taxon>
        <taxon>Pseudonocardiales</taxon>
        <taxon>Pseudonocardiaceae</taxon>
        <taxon>Amycolatopsis</taxon>
        <taxon>Amycolatopsis japonica group</taxon>
    </lineage>
</organism>
<dbReference type="KEGG" id="aja:AJAP_16780"/>
<dbReference type="Gene3D" id="2.40.320.10">
    <property type="entry name" value="Hypothetical Protein Pfu-838710-001"/>
    <property type="match status" value="1"/>
</dbReference>
<reference evidence="3 4" key="1">
    <citation type="journal article" date="2014" name="J. Biotechnol.">
        <title>Complete genome sequence of the actinobacterium Amycolatopsis japonica MG417-CF17(T) (=DSM 44213T) producing (S,S)-N,N'-ethylenediaminedisuccinic acid.</title>
        <authorList>
            <person name="Stegmann E."/>
            <person name="Albersmeier A."/>
            <person name="Spohn M."/>
            <person name="Gert H."/>
            <person name="Weber T."/>
            <person name="Wohlleben W."/>
            <person name="Kalinowski J."/>
            <person name="Ruckert C."/>
        </authorList>
    </citation>
    <scope>NUCLEOTIDE SEQUENCE [LARGE SCALE GENOMIC DNA]</scope>
    <source>
        <strain evidence="4">MG417-CF17 (DSM 44213)</strain>
    </source>
</reference>
<feature type="domain" description="CHAD" evidence="2">
    <location>
        <begin position="214"/>
        <end position="495"/>
    </location>
</feature>
<evidence type="ECO:0000313" key="4">
    <source>
        <dbReference type="Proteomes" id="UP000028492"/>
    </source>
</evidence>